<name>A0A382TUL2_9ZZZZ</name>
<accession>A0A382TUL2</accession>
<evidence type="ECO:0000313" key="1">
    <source>
        <dbReference type="EMBL" id="SVD25746.1"/>
    </source>
</evidence>
<reference evidence="1" key="1">
    <citation type="submission" date="2018-05" db="EMBL/GenBank/DDBJ databases">
        <authorList>
            <person name="Lanie J.A."/>
            <person name="Ng W.-L."/>
            <person name="Kazmierczak K.M."/>
            <person name="Andrzejewski T.M."/>
            <person name="Davidsen T.M."/>
            <person name="Wayne K.J."/>
            <person name="Tettelin H."/>
            <person name="Glass J.I."/>
            <person name="Rusch D."/>
            <person name="Podicherti R."/>
            <person name="Tsui H.-C.T."/>
            <person name="Winkler M.E."/>
        </authorList>
    </citation>
    <scope>NUCLEOTIDE SEQUENCE</scope>
</reference>
<proteinExistence type="predicted"/>
<dbReference type="EMBL" id="UINC01139291">
    <property type="protein sequence ID" value="SVD25746.1"/>
    <property type="molecule type" value="Genomic_DNA"/>
</dbReference>
<sequence>TEEQLEQAYKTYRLHQVKVDLGFMTLENFRNLFEQFIEEVIYN</sequence>
<feature type="non-terminal residue" evidence="1">
    <location>
        <position position="1"/>
    </location>
</feature>
<dbReference type="AlphaFoldDB" id="A0A382TUL2"/>
<protein>
    <submittedName>
        <fullName evidence="1">Uncharacterized protein</fullName>
    </submittedName>
</protein>
<organism evidence="1">
    <name type="scientific">marine metagenome</name>
    <dbReference type="NCBI Taxonomy" id="408172"/>
    <lineage>
        <taxon>unclassified sequences</taxon>
        <taxon>metagenomes</taxon>
        <taxon>ecological metagenomes</taxon>
    </lineage>
</organism>
<gene>
    <name evidence="1" type="ORF">METZ01_LOCUS378600</name>
</gene>